<dbReference type="Proteomes" id="UP001183202">
    <property type="component" value="Unassembled WGS sequence"/>
</dbReference>
<dbReference type="InterPro" id="IPR011009">
    <property type="entry name" value="Kinase-like_dom_sf"/>
</dbReference>
<gene>
    <name evidence="1" type="ORF">RM445_31345</name>
</gene>
<reference evidence="2" key="1">
    <citation type="submission" date="2023-07" db="EMBL/GenBank/DDBJ databases">
        <title>30 novel species of actinomycetes from the DSMZ collection.</title>
        <authorList>
            <person name="Nouioui I."/>
        </authorList>
    </citation>
    <scope>NUCLEOTIDE SEQUENCE [LARGE SCALE GENOMIC DNA]</scope>
    <source>
        <strain evidence="2">DSM 45834</strain>
    </source>
</reference>
<dbReference type="Pfam" id="PF01633">
    <property type="entry name" value="Choline_kinase"/>
    <property type="match status" value="1"/>
</dbReference>
<dbReference type="PANTHER" id="PTHR22603:SF66">
    <property type="entry name" value="ETHANOLAMINE KINASE"/>
    <property type="match status" value="1"/>
</dbReference>
<comment type="caution">
    <text evidence="1">The sequence shown here is derived from an EMBL/GenBank/DDBJ whole genome shotgun (WGS) entry which is preliminary data.</text>
</comment>
<dbReference type="SUPFAM" id="SSF56112">
    <property type="entry name" value="Protein kinase-like (PK-like)"/>
    <property type="match status" value="1"/>
</dbReference>
<dbReference type="Gene3D" id="3.90.1200.10">
    <property type="match status" value="1"/>
</dbReference>
<accession>A0ABU2NJ31</accession>
<name>A0ABU2NJ31_9PSEU</name>
<protein>
    <submittedName>
        <fullName evidence="1">Phosphotransferase</fullName>
    </submittedName>
</protein>
<organism evidence="1 2">
    <name type="scientific">Pseudonocardia charpentierae</name>
    <dbReference type="NCBI Taxonomy" id="3075545"/>
    <lineage>
        <taxon>Bacteria</taxon>
        <taxon>Bacillati</taxon>
        <taxon>Actinomycetota</taxon>
        <taxon>Actinomycetes</taxon>
        <taxon>Pseudonocardiales</taxon>
        <taxon>Pseudonocardiaceae</taxon>
        <taxon>Pseudonocardia</taxon>
    </lineage>
</organism>
<proteinExistence type="predicted"/>
<dbReference type="RefSeq" id="WP_311560491.1">
    <property type="nucleotide sequence ID" value="NZ_JAVREJ010000058.1"/>
</dbReference>
<dbReference type="EMBL" id="JAVREJ010000058">
    <property type="protein sequence ID" value="MDT0353981.1"/>
    <property type="molecule type" value="Genomic_DNA"/>
</dbReference>
<keyword evidence="2" id="KW-1185">Reference proteome</keyword>
<dbReference type="CDD" id="cd05151">
    <property type="entry name" value="ChoK-like"/>
    <property type="match status" value="1"/>
</dbReference>
<sequence length="319" mass="34725">MDQGGTAADLVAAPGDDPAVAALLDTIPVTAEHPRTVVDLPGGLTNRNLKVTTPSTTVVVRIPGPGSELLEIDRDAEYRNSTAAAQAGVGPPVVHHRPGHGITVEFLPGRTLTDDDLRDPEILGLVATACRKLHAGPRFVSEFDMFAVQARYREIVATHGFRVPDRYDEFAPTVDRIRVALGARETVPCHNDLLAGNLLAVPDGAGGEEIRIVDYEYSGNNDPCFELGNIWSEATLPRELLDVLIGAYYGRERPDQVARAQLFALMSQYGWTLWASIMDGSSTLDFDFWEWGMEKYERALATFDGPDLEKLLDAAGGVR</sequence>
<dbReference type="PANTHER" id="PTHR22603">
    <property type="entry name" value="CHOLINE/ETHANOALAMINE KINASE"/>
    <property type="match status" value="1"/>
</dbReference>
<evidence type="ECO:0000313" key="1">
    <source>
        <dbReference type="EMBL" id="MDT0353981.1"/>
    </source>
</evidence>
<evidence type="ECO:0000313" key="2">
    <source>
        <dbReference type="Proteomes" id="UP001183202"/>
    </source>
</evidence>
<dbReference type="Gene3D" id="3.30.200.20">
    <property type="entry name" value="Phosphorylase Kinase, domain 1"/>
    <property type="match status" value="1"/>
</dbReference>